<dbReference type="Proteomes" id="UP000597762">
    <property type="component" value="Unassembled WGS sequence"/>
</dbReference>
<dbReference type="EC" id="2.7.11.1" evidence="3"/>
<feature type="binding site" evidence="13">
    <location>
        <position position="33"/>
    </location>
    <ligand>
        <name>ATP</name>
        <dbReference type="ChEBI" id="CHEBI:30616"/>
    </ligand>
</feature>
<evidence type="ECO:0000256" key="8">
    <source>
        <dbReference type="ARBA" id="ARBA00022777"/>
    </source>
</evidence>
<evidence type="ECO:0000256" key="3">
    <source>
        <dbReference type="ARBA" id="ARBA00012513"/>
    </source>
</evidence>
<feature type="compositionally biased region" description="Basic and acidic residues" evidence="14">
    <location>
        <begin position="333"/>
        <end position="342"/>
    </location>
</feature>
<evidence type="ECO:0000256" key="4">
    <source>
        <dbReference type="ARBA" id="ARBA00022527"/>
    </source>
</evidence>
<dbReference type="FunFam" id="1.10.510.10:FF:000172">
    <property type="entry name" value="serine/threonine-protein kinase Nek1 isoform X1"/>
    <property type="match status" value="1"/>
</dbReference>
<evidence type="ECO:0000313" key="16">
    <source>
        <dbReference type="EMBL" id="CAE1241649.1"/>
    </source>
</evidence>
<evidence type="ECO:0000256" key="14">
    <source>
        <dbReference type="SAM" id="MobiDB-lite"/>
    </source>
</evidence>
<feature type="region of interest" description="Disordered" evidence="14">
    <location>
        <begin position="323"/>
        <end position="342"/>
    </location>
</feature>
<evidence type="ECO:0000256" key="7">
    <source>
        <dbReference type="ARBA" id="ARBA00022741"/>
    </source>
</evidence>
<keyword evidence="9 13" id="KW-0067">ATP-binding</keyword>
<evidence type="ECO:0000256" key="13">
    <source>
        <dbReference type="PROSITE-ProRule" id="PRU10141"/>
    </source>
</evidence>
<comment type="cofactor">
    <cofactor evidence="1">
        <name>Mg(2+)</name>
        <dbReference type="ChEBI" id="CHEBI:18420"/>
    </cofactor>
</comment>
<dbReference type="PROSITE" id="PS00108">
    <property type="entry name" value="PROTEIN_KINASE_ST"/>
    <property type="match status" value="1"/>
</dbReference>
<reference evidence="16" key="1">
    <citation type="submission" date="2021-01" db="EMBL/GenBank/DDBJ databases">
        <authorList>
            <person name="Li R."/>
            <person name="Bekaert M."/>
        </authorList>
    </citation>
    <scope>NUCLEOTIDE SEQUENCE</scope>
    <source>
        <strain evidence="16">Farmed</strain>
    </source>
</reference>
<evidence type="ECO:0000256" key="10">
    <source>
        <dbReference type="ARBA" id="ARBA00022842"/>
    </source>
</evidence>
<dbReference type="FunFam" id="3.30.200.20:FF:000097">
    <property type="entry name" value="Probable serine/threonine-protein kinase nek1"/>
    <property type="match status" value="1"/>
</dbReference>
<evidence type="ECO:0000256" key="5">
    <source>
        <dbReference type="ARBA" id="ARBA00022679"/>
    </source>
</evidence>
<dbReference type="PROSITE" id="PS50011">
    <property type="entry name" value="PROTEIN_KINASE_DOM"/>
    <property type="match status" value="1"/>
</dbReference>
<dbReference type="PANTHER" id="PTHR44899:SF3">
    <property type="entry name" value="SERINE_THREONINE-PROTEIN KINASE NEK1"/>
    <property type="match status" value="1"/>
</dbReference>
<dbReference type="EMBL" id="CAHIKZ030000847">
    <property type="protein sequence ID" value="CAE1241649.1"/>
    <property type="molecule type" value="Genomic_DNA"/>
</dbReference>
<keyword evidence="6" id="KW-0479">Metal-binding</keyword>
<comment type="similarity">
    <text evidence="2">Belongs to the protein kinase superfamily. NEK Ser/Thr protein kinase family. NIMA subfamily.</text>
</comment>
<protein>
    <recommendedName>
        <fullName evidence="3">non-specific serine/threonine protein kinase</fullName>
        <ecNumber evidence="3">2.7.11.1</ecNumber>
    </recommendedName>
</protein>
<evidence type="ECO:0000259" key="15">
    <source>
        <dbReference type="PROSITE" id="PS50011"/>
    </source>
</evidence>
<keyword evidence="7 13" id="KW-0547">Nucleotide-binding</keyword>
<feature type="region of interest" description="Disordered" evidence="14">
    <location>
        <begin position="546"/>
        <end position="605"/>
    </location>
</feature>
<name>A0A812BS16_ACAPH</name>
<keyword evidence="8" id="KW-0418">Kinase</keyword>
<dbReference type="Gene3D" id="1.10.510.10">
    <property type="entry name" value="Transferase(Phosphotransferase) domain 1"/>
    <property type="match status" value="1"/>
</dbReference>
<feature type="compositionally biased region" description="Polar residues" evidence="14">
    <location>
        <begin position="662"/>
        <end position="673"/>
    </location>
</feature>
<keyword evidence="10" id="KW-0460">Magnesium</keyword>
<dbReference type="OrthoDB" id="248923at2759"/>
<dbReference type="InterPro" id="IPR017441">
    <property type="entry name" value="Protein_kinase_ATP_BS"/>
</dbReference>
<dbReference type="InterPro" id="IPR008271">
    <property type="entry name" value="Ser/Thr_kinase_AS"/>
</dbReference>
<keyword evidence="17" id="KW-1185">Reference proteome</keyword>
<dbReference type="GO" id="GO:0005524">
    <property type="term" value="F:ATP binding"/>
    <property type="evidence" value="ECO:0007669"/>
    <property type="project" value="UniProtKB-UniRule"/>
</dbReference>
<evidence type="ECO:0000256" key="1">
    <source>
        <dbReference type="ARBA" id="ARBA00001946"/>
    </source>
</evidence>
<dbReference type="GO" id="GO:0004674">
    <property type="term" value="F:protein serine/threonine kinase activity"/>
    <property type="evidence" value="ECO:0007669"/>
    <property type="project" value="UniProtKB-KW"/>
</dbReference>
<evidence type="ECO:0000256" key="11">
    <source>
        <dbReference type="ARBA" id="ARBA00047899"/>
    </source>
</evidence>
<dbReference type="AlphaFoldDB" id="A0A812BS16"/>
<dbReference type="SUPFAM" id="SSF56112">
    <property type="entry name" value="Protein kinase-like (PK-like)"/>
    <property type="match status" value="1"/>
</dbReference>
<dbReference type="CDD" id="cd08215">
    <property type="entry name" value="STKc_Nek"/>
    <property type="match status" value="1"/>
</dbReference>
<comment type="caution">
    <text evidence="16">The sequence shown here is derived from an EMBL/GenBank/DDBJ whole genome shotgun (WGS) entry which is preliminary data.</text>
</comment>
<evidence type="ECO:0000256" key="2">
    <source>
        <dbReference type="ARBA" id="ARBA00010886"/>
    </source>
</evidence>
<evidence type="ECO:0000256" key="12">
    <source>
        <dbReference type="ARBA" id="ARBA00048679"/>
    </source>
</evidence>
<dbReference type="Pfam" id="PF00069">
    <property type="entry name" value="Pkinase"/>
    <property type="match status" value="1"/>
</dbReference>
<feature type="compositionally biased region" description="Basic and acidic residues" evidence="14">
    <location>
        <begin position="563"/>
        <end position="582"/>
    </location>
</feature>
<feature type="domain" description="Protein kinase" evidence="15">
    <location>
        <begin position="4"/>
        <end position="258"/>
    </location>
</feature>
<evidence type="ECO:0000256" key="9">
    <source>
        <dbReference type="ARBA" id="ARBA00022840"/>
    </source>
</evidence>
<dbReference type="InterPro" id="IPR000719">
    <property type="entry name" value="Prot_kinase_dom"/>
</dbReference>
<dbReference type="InterPro" id="IPR011009">
    <property type="entry name" value="Kinase-like_dom_sf"/>
</dbReference>
<proteinExistence type="inferred from homology"/>
<feature type="region of interest" description="Disordered" evidence="14">
    <location>
        <begin position="935"/>
        <end position="980"/>
    </location>
</feature>
<accession>A0A812BS16</accession>
<dbReference type="PANTHER" id="PTHR44899">
    <property type="entry name" value="CAMK FAMILY PROTEIN KINASE"/>
    <property type="match status" value="1"/>
</dbReference>
<comment type="catalytic activity">
    <reaction evidence="11">
        <text>L-threonyl-[protein] + ATP = O-phospho-L-threonyl-[protein] + ADP + H(+)</text>
        <dbReference type="Rhea" id="RHEA:46608"/>
        <dbReference type="Rhea" id="RHEA-COMP:11060"/>
        <dbReference type="Rhea" id="RHEA-COMP:11605"/>
        <dbReference type="ChEBI" id="CHEBI:15378"/>
        <dbReference type="ChEBI" id="CHEBI:30013"/>
        <dbReference type="ChEBI" id="CHEBI:30616"/>
        <dbReference type="ChEBI" id="CHEBI:61977"/>
        <dbReference type="ChEBI" id="CHEBI:456216"/>
        <dbReference type="EC" id="2.7.11.1"/>
    </reaction>
</comment>
<evidence type="ECO:0000313" key="17">
    <source>
        <dbReference type="Proteomes" id="UP000597762"/>
    </source>
</evidence>
<feature type="compositionally biased region" description="Basic and acidic residues" evidence="14">
    <location>
        <begin position="674"/>
        <end position="694"/>
    </location>
</feature>
<dbReference type="SMART" id="SM00220">
    <property type="entry name" value="S_TKc"/>
    <property type="match status" value="1"/>
</dbReference>
<organism evidence="16 17">
    <name type="scientific">Acanthosepion pharaonis</name>
    <name type="common">Pharaoh cuttlefish</name>
    <name type="synonym">Sepia pharaonis</name>
    <dbReference type="NCBI Taxonomy" id="158019"/>
    <lineage>
        <taxon>Eukaryota</taxon>
        <taxon>Metazoa</taxon>
        <taxon>Spiralia</taxon>
        <taxon>Lophotrochozoa</taxon>
        <taxon>Mollusca</taxon>
        <taxon>Cephalopoda</taxon>
        <taxon>Coleoidea</taxon>
        <taxon>Decapodiformes</taxon>
        <taxon>Sepiida</taxon>
        <taxon>Sepiina</taxon>
        <taxon>Sepiidae</taxon>
        <taxon>Acanthosepion</taxon>
    </lineage>
</organism>
<evidence type="ECO:0000256" key="6">
    <source>
        <dbReference type="ARBA" id="ARBA00022723"/>
    </source>
</evidence>
<keyword evidence="5 16" id="KW-0808">Transferase</keyword>
<feature type="compositionally biased region" description="Basic and acidic residues" evidence="14">
    <location>
        <begin position="960"/>
        <end position="980"/>
    </location>
</feature>
<gene>
    <name evidence="16" type="ORF">SPHA_22958</name>
</gene>
<dbReference type="PROSITE" id="PS00107">
    <property type="entry name" value="PROTEIN_KINASE_ATP"/>
    <property type="match status" value="1"/>
</dbReference>
<keyword evidence="4" id="KW-0723">Serine/threonine-protein kinase</keyword>
<dbReference type="InterPro" id="IPR051131">
    <property type="entry name" value="NEK_Ser/Thr_kinase_NIMA"/>
</dbReference>
<dbReference type="Gene3D" id="3.30.200.20">
    <property type="entry name" value="Phosphorylase Kinase, domain 1"/>
    <property type="match status" value="1"/>
</dbReference>
<comment type="catalytic activity">
    <reaction evidence="12">
        <text>L-seryl-[protein] + ATP = O-phospho-L-seryl-[protein] + ADP + H(+)</text>
        <dbReference type="Rhea" id="RHEA:17989"/>
        <dbReference type="Rhea" id="RHEA-COMP:9863"/>
        <dbReference type="Rhea" id="RHEA-COMP:11604"/>
        <dbReference type="ChEBI" id="CHEBI:15378"/>
        <dbReference type="ChEBI" id="CHEBI:29999"/>
        <dbReference type="ChEBI" id="CHEBI:30616"/>
        <dbReference type="ChEBI" id="CHEBI:83421"/>
        <dbReference type="ChEBI" id="CHEBI:456216"/>
        <dbReference type="EC" id="2.7.11.1"/>
    </reaction>
</comment>
<dbReference type="GO" id="GO:0046872">
    <property type="term" value="F:metal ion binding"/>
    <property type="evidence" value="ECO:0007669"/>
    <property type="project" value="UniProtKB-KW"/>
</dbReference>
<feature type="region of interest" description="Disordered" evidence="14">
    <location>
        <begin position="654"/>
        <end position="702"/>
    </location>
</feature>
<sequence length="1079" mass="122049">MDKYVKIRRIGEGSFGKVILVRHKRTNIKYVIKEINMSGMAASERTGARKEVSMLATLNHRNIVAYKESFEEAGRLHIVMTYCEGGDLYSKINDQRGVDFSEEQILDWFVQICLGVKHIHDRKVLHRDIKSQNIFLTKDGMIKLGDFGIAKVLNSTCDMAKTCIGTPFYLSPEICEQQPYNNKSDIWSMGCVLYELTNLRHPFEAGNMKNLVLKIIRGSYPPVPSKYSSNLRDLVSALLKRSPRERPTINQILKQPFLWPRIKKFLTENEYSDEFSHTVLHGLACRPISASPRPSSAKPLHAANKRPNAKYDPALIYGRKSVERPTSGKKKKIDVEKQKQEREQRIQLPVKKKANEGNVSRSVGQYKKYHDVLDKMNKVREMREKGVSLNQAHYLNQARHNPLAIMARNNPASRPTHARQAAVSRASAARKEAAHAADQGKIVSDFLQRKAEAARNKAKAEAEMLGVVPQQTPKAYEARSRPFMYGPLAKDKTQQEKKYLYFLQKIAQQNFEERQRLRFFKENKQIQQESNIQKPKKSVTQLLKDIGVKDDESQNNENIEANAKGDGEIYRNKEPIEKKPEDSSATSADDAGPSRSRWSQKESIHLEDLPLQDTLADSVERTSAIQSRQKWKPSGDSLINVLQNKSLLLPTLATTPEVKELNPNQVPPSQSTEMAKDDNLESNKTVDIDNKPEDTSQSNINNNTGLSVVQEEEPEPSDDLPQAQSFWVSCEETQDKENKAKSVSKQVDTNLDKVGICDDNHKQNVPAMKIWAHSPKIINEGTFVLGQSPENVPKDIIRRNRELEAEENANNISGEEDGEEKEALDIKRKLNTDNLCLSIPRSCSSPNLVQENNEVSTEKLIKTRSVPDLTSIFKTALSYPDLEVELSIEELEKISIKEILEQGYSPKRLSAMSSEYEPSLEETDELSLVKESMKDLLSKSDSSDDNEEDILSSVSEATDPDAKTEENTGKASKSPEGKIHHSSSEYAIYLSALNNNGDDNSDEEEVTDNKFSCLEEQRAKLEELVGTELLKKVYWTAHNHLQKEDLQDDVIIKMLGEKSVFYPRIVQLVIADTAFSNDD</sequence>